<evidence type="ECO:0000313" key="1">
    <source>
        <dbReference type="EMBL" id="VVC39240.1"/>
    </source>
</evidence>
<keyword evidence="2" id="KW-1185">Reference proteome</keyword>
<dbReference type="AlphaFoldDB" id="A0A5E4N3M0"/>
<dbReference type="Proteomes" id="UP000325440">
    <property type="component" value="Unassembled WGS sequence"/>
</dbReference>
<reference evidence="1 2" key="1">
    <citation type="submission" date="2019-08" db="EMBL/GenBank/DDBJ databases">
        <authorList>
            <person name="Alioto T."/>
            <person name="Alioto T."/>
            <person name="Gomez Garrido J."/>
        </authorList>
    </citation>
    <scope>NUCLEOTIDE SEQUENCE [LARGE SCALE GENOMIC DNA]</scope>
</reference>
<accession>A0A5E4N3M0</accession>
<sequence length="54" mass="5954">MTTRTCRVESQRFEKEETIHIWCRALCVVGLSQGKLRSSSASSGVRRIGDVGNG</sequence>
<dbReference type="EMBL" id="CABPRJ010001894">
    <property type="protein sequence ID" value="VVC39240.1"/>
    <property type="molecule type" value="Genomic_DNA"/>
</dbReference>
<gene>
    <name evidence="1" type="ORF">CINCED_3A001018</name>
</gene>
<organism evidence="1 2">
    <name type="scientific">Cinara cedri</name>
    <dbReference type="NCBI Taxonomy" id="506608"/>
    <lineage>
        <taxon>Eukaryota</taxon>
        <taxon>Metazoa</taxon>
        <taxon>Ecdysozoa</taxon>
        <taxon>Arthropoda</taxon>
        <taxon>Hexapoda</taxon>
        <taxon>Insecta</taxon>
        <taxon>Pterygota</taxon>
        <taxon>Neoptera</taxon>
        <taxon>Paraneoptera</taxon>
        <taxon>Hemiptera</taxon>
        <taxon>Sternorrhyncha</taxon>
        <taxon>Aphidomorpha</taxon>
        <taxon>Aphidoidea</taxon>
        <taxon>Aphididae</taxon>
        <taxon>Lachninae</taxon>
        <taxon>Cinara</taxon>
    </lineage>
</organism>
<name>A0A5E4N3M0_9HEMI</name>
<proteinExistence type="predicted"/>
<protein>
    <submittedName>
        <fullName evidence="1">Uncharacterized protein</fullName>
    </submittedName>
</protein>
<evidence type="ECO:0000313" key="2">
    <source>
        <dbReference type="Proteomes" id="UP000325440"/>
    </source>
</evidence>